<dbReference type="Proteomes" id="UP001458880">
    <property type="component" value="Unassembled WGS sequence"/>
</dbReference>
<dbReference type="EMBL" id="JASPKY010000292">
    <property type="protein sequence ID" value="KAK9710478.1"/>
    <property type="molecule type" value="Genomic_DNA"/>
</dbReference>
<dbReference type="AlphaFoldDB" id="A0AAW1JZS4"/>
<name>A0AAW1JZS4_POPJA</name>
<proteinExistence type="predicted"/>
<comment type="caution">
    <text evidence="1">The sequence shown here is derived from an EMBL/GenBank/DDBJ whole genome shotgun (WGS) entry which is preliminary data.</text>
</comment>
<gene>
    <name evidence="1" type="ORF">QE152_g25995</name>
</gene>
<evidence type="ECO:0000313" key="2">
    <source>
        <dbReference type="Proteomes" id="UP001458880"/>
    </source>
</evidence>
<accession>A0AAW1JZS4</accession>
<keyword evidence="2" id="KW-1185">Reference proteome</keyword>
<organism evidence="1 2">
    <name type="scientific">Popillia japonica</name>
    <name type="common">Japanese beetle</name>
    <dbReference type="NCBI Taxonomy" id="7064"/>
    <lineage>
        <taxon>Eukaryota</taxon>
        <taxon>Metazoa</taxon>
        <taxon>Ecdysozoa</taxon>
        <taxon>Arthropoda</taxon>
        <taxon>Hexapoda</taxon>
        <taxon>Insecta</taxon>
        <taxon>Pterygota</taxon>
        <taxon>Neoptera</taxon>
        <taxon>Endopterygota</taxon>
        <taxon>Coleoptera</taxon>
        <taxon>Polyphaga</taxon>
        <taxon>Scarabaeiformia</taxon>
        <taxon>Scarabaeidae</taxon>
        <taxon>Rutelinae</taxon>
        <taxon>Popillia</taxon>
    </lineage>
</organism>
<protein>
    <submittedName>
        <fullName evidence="1">Uncharacterized protein</fullName>
    </submittedName>
</protein>
<reference evidence="1 2" key="1">
    <citation type="journal article" date="2024" name="BMC Genomics">
        <title>De novo assembly and annotation of Popillia japonica's genome with initial clues to its potential as an invasive pest.</title>
        <authorList>
            <person name="Cucini C."/>
            <person name="Boschi S."/>
            <person name="Funari R."/>
            <person name="Cardaioli E."/>
            <person name="Iannotti N."/>
            <person name="Marturano G."/>
            <person name="Paoli F."/>
            <person name="Bruttini M."/>
            <person name="Carapelli A."/>
            <person name="Frati F."/>
            <person name="Nardi F."/>
        </authorList>
    </citation>
    <scope>NUCLEOTIDE SEQUENCE [LARGE SCALE GENOMIC DNA]</scope>
    <source>
        <strain evidence="1">DMR45628</strain>
    </source>
</reference>
<sequence length="82" mass="8778">MASPFCSCYTCYKPLCVLNVRNFLSHSLTSICRYACDKSITENLVPPAIAANKSSMVGFSAKGTGLCLMNVGLALFFTSNLA</sequence>
<evidence type="ECO:0000313" key="1">
    <source>
        <dbReference type="EMBL" id="KAK9710478.1"/>
    </source>
</evidence>